<feature type="region of interest" description="Disordered" evidence="1">
    <location>
        <begin position="105"/>
        <end position="153"/>
    </location>
</feature>
<organism evidence="2 3">
    <name type="scientific">Eumeta variegata</name>
    <name type="common">Bagworm moth</name>
    <name type="synonym">Eumeta japonica</name>
    <dbReference type="NCBI Taxonomy" id="151549"/>
    <lineage>
        <taxon>Eukaryota</taxon>
        <taxon>Metazoa</taxon>
        <taxon>Ecdysozoa</taxon>
        <taxon>Arthropoda</taxon>
        <taxon>Hexapoda</taxon>
        <taxon>Insecta</taxon>
        <taxon>Pterygota</taxon>
        <taxon>Neoptera</taxon>
        <taxon>Endopterygota</taxon>
        <taxon>Lepidoptera</taxon>
        <taxon>Glossata</taxon>
        <taxon>Ditrysia</taxon>
        <taxon>Tineoidea</taxon>
        <taxon>Psychidae</taxon>
        <taxon>Oiketicinae</taxon>
        <taxon>Eumeta</taxon>
    </lineage>
</organism>
<proteinExistence type="predicted"/>
<name>A0A4C1WNU8_EUMVA</name>
<evidence type="ECO:0000256" key="1">
    <source>
        <dbReference type="SAM" id="MobiDB-lite"/>
    </source>
</evidence>
<feature type="compositionally biased region" description="Basic and acidic residues" evidence="1">
    <location>
        <begin position="141"/>
        <end position="153"/>
    </location>
</feature>
<reference evidence="2 3" key="1">
    <citation type="journal article" date="2019" name="Commun. Biol.">
        <title>The bagworm genome reveals a unique fibroin gene that provides high tensile strength.</title>
        <authorList>
            <person name="Kono N."/>
            <person name="Nakamura H."/>
            <person name="Ohtoshi R."/>
            <person name="Tomita M."/>
            <person name="Numata K."/>
            <person name="Arakawa K."/>
        </authorList>
    </citation>
    <scope>NUCLEOTIDE SEQUENCE [LARGE SCALE GENOMIC DNA]</scope>
</reference>
<keyword evidence="3" id="KW-1185">Reference proteome</keyword>
<accession>A0A4C1WNU8</accession>
<sequence>MWCRKGLPSAFYMGGLLYYEDLGVQVHETCLGLYAPGARASGTGIGEPLARARAGARRVPSTVNDKLCNKHTARLGDGRRPMVALRCEGALTKIIHSIFGQCTRRRRGRDGDGVSERRARRSGTADIRVSPAGEIRGYQRHGCDHTDGVKNLS</sequence>
<comment type="caution">
    <text evidence="2">The sequence shown here is derived from an EMBL/GenBank/DDBJ whole genome shotgun (WGS) entry which is preliminary data.</text>
</comment>
<evidence type="ECO:0000313" key="2">
    <source>
        <dbReference type="EMBL" id="GBP52673.1"/>
    </source>
</evidence>
<dbReference type="Proteomes" id="UP000299102">
    <property type="component" value="Unassembled WGS sequence"/>
</dbReference>
<gene>
    <name evidence="2" type="ORF">EVAR_43874_1</name>
</gene>
<dbReference type="AlphaFoldDB" id="A0A4C1WNU8"/>
<protein>
    <submittedName>
        <fullName evidence="2">Uncharacterized protein</fullName>
    </submittedName>
</protein>
<evidence type="ECO:0000313" key="3">
    <source>
        <dbReference type="Proteomes" id="UP000299102"/>
    </source>
</evidence>
<dbReference type="EMBL" id="BGZK01000608">
    <property type="protein sequence ID" value="GBP52673.1"/>
    <property type="molecule type" value="Genomic_DNA"/>
</dbReference>